<dbReference type="PRINTS" id="PR00344">
    <property type="entry name" value="BCTRLSENSOR"/>
</dbReference>
<dbReference type="PANTHER" id="PTHR43047:SF72">
    <property type="entry name" value="OSMOSENSING HISTIDINE PROTEIN KINASE SLN1"/>
    <property type="match status" value="1"/>
</dbReference>
<dbReference type="SUPFAM" id="SSF52172">
    <property type="entry name" value="CheY-like"/>
    <property type="match status" value="1"/>
</dbReference>
<dbReference type="GO" id="GO:0009927">
    <property type="term" value="F:histidine phosphotransfer kinase activity"/>
    <property type="evidence" value="ECO:0007669"/>
    <property type="project" value="TreeGrafter"/>
</dbReference>
<keyword evidence="5 11" id="KW-0597">Phosphoprotein</keyword>
<dbReference type="InterPro" id="IPR011006">
    <property type="entry name" value="CheY-like_superfamily"/>
</dbReference>
<gene>
    <name evidence="15" type="ORF">CSX01_08540</name>
</gene>
<feature type="transmembrane region" description="Helical" evidence="12">
    <location>
        <begin position="180"/>
        <end position="202"/>
    </location>
</feature>
<feature type="transmembrane region" description="Helical" evidence="12">
    <location>
        <begin position="274"/>
        <end position="295"/>
    </location>
</feature>
<dbReference type="GO" id="GO:0005886">
    <property type="term" value="C:plasma membrane"/>
    <property type="evidence" value="ECO:0007669"/>
    <property type="project" value="TreeGrafter"/>
</dbReference>
<dbReference type="SMART" id="SM00388">
    <property type="entry name" value="HisKA"/>
    <property type="match status" value="1"/>
</dbReference>
<evidence type="ECO:0000256" key="6">
    <source>
        <dbReference type="ARBA" id="ARBA00022679"/>
    </source>
</evidence>
<comment type="caution">
    <text evidence="15">The sequence shown here is derived from an EMBL/GenBank/DDBJ whole genome shotgun (WGS) entry which is preliminary data.</text>
</comment>
<keyword evidence="6" id="KW-0808">Transferase</keyword>
<feature type="transmembrane region" description="Helical" evidence="12">
    <location>
        <begin position="209"/>
        <end position="228"/>
    </location>
</feature>
<feature type="transmembrane region" description="Helical" evidence="12">
    <location>
        <begin position="361"/>
        <end position="380"/>
    </location>
</feature>
<feature type="domain" description="Response regulatory" evidence="14">
    <location>
        <begin position="660"/>
        <end position="778"/>
    </location>
</feature>
<accession>A0A2G3DV12</accession>
<feature type="domain" description="Histidine kinase" evidence="13">
    <location>
        <begin position="409"/>
        <end position="629"/>
    </location>
</feature>
<feature type="transmembrane region" description="Helical" evidence="12">
    <location>
        <begin position="240"/>
        <end position="262"/>
    </location>
</feature>
<protein>
    <recommendedName>
        <fullName evidence="10">Circadian input-output histidine kinase CikA</fullName>
        <ecNumber evidence="3">2.7.13.3</ecNumber>
    </recommendedName>
    <alternativeName>
        <fullName evidence="4">Stage 0 sporulation protein A homolog</fullName>
    </alternativeName>
</protein>
<evidence type="ECO:0000313" key="16">
    <source>
        <dbReference type="Proteomes" id="UP000225889"/>
    </source>
</evidence>
<dbReference type="Pfam" id="PF00072">
    <property type="entry name" value="Response_reg"/>
    <property type="match status" value="1"/>
</dbReference>
<dbReference type="InterPro" id="IPR036097">
    <property type="entry name" value="HisK_dim/P_sf"/>
</dbReference>
<evidence type="ECO:0000256" key="11">
    <source>
        <dbReference type="PROSITE-ProRule" id="PRU00169"/>
    </source>
</evidence>
<dbReference type="Proteomes" id="UP000225889">
    <property type="component" value="Unassembled WGS sequence"/>
</dbReference>
<feature type="transmembrane region" description="Helical" evidence="12">
    <location>
        <begin position="301"/>
        <end position="322"/>
    </location>
</feature>
<dbReference type="PANTHER" id="PTHR43047">
    <property type="entry name" value="TWO-COMPONENT HISTIDINE PROTEIN KINASE"/>
    <property type="match status" value="1"/>
</dbReference>
<dbReference type="Pfam" id="PF00512">
    <property type="entry name" value="HisKA"/>
    <property type="match status" value="1"/>
</dbReference>
<evidence type="ECO:0000256" key="12">
    <source>
        <dbReference type="SAM" id="Phobius"/>
    </source>
</evidence>
<dbReference type="CDD" id="cd00082">
    <property type="entry name" value="HisKA"/>
    <property type="match status" value="1"/>
</dbReference>
<dbReference type="CDD" id="cd16922">
    <property type="entry name" value="HATPase_EvgS-ArcB-TorS-like"/>
    <property type="match status" value="1"/>
</dbReference>
<dbReference type="InterPro" id="IPR003661">
    <property type="entry name" value="HisK_dim/P_dom"/>
</dbReference>
<proteinExistence type="inferred from homology"/>
<evidence type="ECO:0000256" key="5">
    <source>
        <dbReference type="ARBA" id="ARBA00022553"/>
    </source>
</evidence>
<evidence type="ECO:0000256" key="2">
    <source>
        <dbReference type="ARBA" id="ARBA00006402"/>
    </source>
</evidence>
<keyword evidence="7" id="KW-0418">Kinase</keyword>
<keyword evidence="8" id="KW-0902">Two-component regulatory system</keyword>
<comment type="function">
    <text evidence="9">May play the central regulatory role in sporulation. It may be an element of the effector pathway responsible for the activation of sporulation genes in response to nutritional stress. Spo0A may act in concert with spo0H (a sigma factor) to control the expression of some genes that are critical to the sporulation process.</text>
</comment>
<feature type="modified residue" description="4-aspartylphosphate" evidence="11">
    <location>
        <position position="709"/>
    </location>
</feature>
<evidence type="ECO:0000256" key="8">
    <source>
        <dbReference type="ARBA" id="ARBA00023012"/>
    </source>
</evidence>
<keyword evidence="12" id="KW-0812">Transmembrane</keyword>
<evidence type="ECO:0000256" key="4">
    <source>
        <dbReference type="ARBA" id="ARBA00018672"/>
    </source>
</evidence>
<evidence type="ECO:0000256" key="1">
    <source>
        <dbReference type="ARBA" id="ARBA00000085"/>
    </source>
</evidence>
<organism evidence="15 16">
    <name type="scientific">Pseudobutyrivibrio ruminis</name>
    <dbReference type="NCBI Taxonomy" id="46206"/>
    <lineage>
        <taxon>Bacteria</taxon>
        <taxon>Bacillati</taxon>
        <taxon>Bacillota</taxon>
        <taxon>Clostridia</taxon>
        <taxon>Lachnospirales</taxon>
        <taxon>Lachnospiraceae</taxon>
        <taxon>Pseudobutyrivibrio</taxon>
    </lineage>
</organism>
<dbReference type="InterPro" id="IPR036890">
    <property type="entry name" value="HATPase_C_sf"/>
</dbReference>
<keyword evidence="12" id="KW-1133">Transmembrane helix</keyword>
<reference evidence="15 16" key="1">
    <citation type="submission" date="2017-10" db="EMBL/GenBank/DDBJ databases">
        <title>Resolving the taxonomy of Roseburia spp., Eubacterium rectale and Agathobacter spp. through phylogenomic analysis.</title>
        <authorList>
            <person name="Sheridan P.O."/>
            <person name="Walker A.W."/>
            <person name="Duncan S.H."/>
            <person name="Scott K.P."/>
            <person name="Toole P.W.O."/>
            <person name="Luis P."/>
            <person name="Flint H.J."/>
        </authorList>
    </citation>
    <scope>NUCLEOTIDE SEQUENCE [LARGE SCALE GENOMIC DNA]</scope>
    <source>
        <strain evidence="15 16">JK626</strain>
    </source>
</reference>
<feature type="transmembrane region" description="Helical" evidence="12">
    <location>
        <begin position="7"/>
        <end position="29"/>
    </location>
</feature>
<dbReference type="InterPro" id="IPR005467">
    <property type="entry name" value="His_kinase_dom"/>
</dbReference>
<evidence type="ECO:0000256" key="9">
    <source>
        <dbReference type="ARBA" id="ARBA00024867"/>
    </source>
</evidence>
<evidence type="ECO:0000256" key="7">
    <source>
        <dbReference type="ARBA" id="ARBA00022777"/>
    </source>
</evidence>
<dbReference type="InterPro" id="IPR003594">
    <property type="entry name" value="HATPase_dom"/>
</dbReference>
<dbReference type="GO" id="GO:0000155">
    <property type="term" value="F:phosphorelay sensor kinase activity"/>
    <property type="evidence" value="ECO:0007669"/>
    <property type="project" value="InterPro"/>
</dbReference>
<dbReference type="InterPro" id="IPR001789">
    <property type="entry name" value="Sig_transdc_resp-reg_receiver"/>
</dbReference>
<dbReference type="AlphaFoldDB" id="A0A2G3DV12"/>
<dbReference type="FunFam" id="3.30.565.10:FF:000010">
    <property type="entry name" value="Sensor histidine kinase RcsC"/>
    <property type="match status" value="1"/>
</dbReference>
<comment type="catalytic activity">
    <reaction evidence="1">
        <text>ATP + protein L-histidine = ADP + protein N-phospho-L-histidine.</text>
        <dbReference type="EC" id="2.7.13.3"/>
    </reaction>
</comment>
<dbReference type="Gene3D" id="3.30.565.10">
    <property type="entry name" value="Histidine kinase-like ATPase, C-terminal domain"/>
    <property type="match status" value="1"/>
</dbReference>
<feature type="transmembrane region" description="Helical" evidence="12">
    <location>
        <begin position="334"/>
        <end position="355"/>
    </location>
</feature>
<dbReference type="CDD" id="cd17546">
    <property type="entry name" value="REC_hyHK_CKI1_RcsC-like"/>
    <property type="match status" value="1"/>
</dbReference>
<evidence type="ECO:0000256" key="10">
    <source>
        <dbReference type="ARBA" id="ARBA00074306"/>
    </source>
</evidence>
<name>A0A2G3DV12_9FIRM</name>
<dbReference type="Gene3D" id="3.40.50.2300">
    <property type="match status" value="1"/>
</dbReference>
<dbReference type="SMART" id="SM00448">
    <property type="entry name" value="REC"/>
    <property type="match status" value="1"/>
</dbReference>
<evidence type="ECO:0000256" key="3">
    <source>
        <dbReference type="ARBA" id="ARBA00012438"/>
    </source>
</evidence>
<dbReference type="InterPro" id="IPR004358">
    <property type="entry name" value="Sig_transdc_His_kin-like_C"/>
</dbReference>
<evidence type="ECO:0000259" key="13">
    <source>
        <dbReference type="PROSITE" id="PS50109"/>
    </source>
</evidence>
<dbReference type="PROSITE" id="PS50110">
    <property type="entry name" value="RESPONSE_REGULATORY"/>
    <property type="match status" value="1"/>
</dbReference>
<dbReference type="EMBL" id="PDYF01000013">
    <property type="protein sequence ID" value="PHU34733.1"/>
    <property type="molecule type" value="Genomic_DNA"/>
</dbReference>
<sequence>MKRTSSFVYDIVIVVGVVVFLFICGLLLFGEQSLPDERSYTPLAMDSYSDGWQRRLSDGSLTDISIPGQYEPEEDNIFIIEKTIEGITRDNAYVSFNTAKQDVNAYVGEELRYSYSTKDTRPFGNNSPGIATFIPLYPEDNGQVLRIEYIGDNNYSGVIGEITIGPQAGVFRMVFDGERYVLLLTLFLLVLGIIAFIIGVSVKLAYNKTLPLFFAGWVIICASIWSLAETNCRQFFVPNYSLLSYMTYLSLIMLSFTMALYFDRLQEGRYRMFYMILGVLDMFVAAIGLFLQFFNNTDLSGILPFAFISLVLTMVGYIITVIPDVIQGRVKEYIMEFIGILGAMVAGLIQIYVYMIDKPMTMNGMILLLGLLFLIVMSYLRALRDIRRMERDIFAAVQAQAASTAFLTRMSHEMRTPINAILGMNKMILRESKEEKILDYARDVNGAGNYLLGIVNEVLDLAKVNAGKIEIVPEDYDLLDMVRECYSLVRPRAKANRLSFEVDMSDVLPAKLRGDKERIVQIITNLLTNAVKYTPSGRITLSIQGKISGGRLMLIIIVSDTGIGISKESIPYLFDSFNRVGEFQNHKIEGTGLGLTITKQLIDLMDGEISVDSEPGKGTTFTVVIPQEIRTVEPCGIFSMGPNGDRRVADRSEVFDVIGRILVVDDVAINLRVFTMLLSNTDIVVDTAISGAEALEKVKRTKYDLIFIDHLMPGMDGLELKDIMSRMDDNLNKDTPLIMQTANAIVGAKEKYEAMGFADYIAKPIKEEELRKLLREYMI</sequence>
<dbReference type="Gene3D" id="1.10.287.130">
    <property type="match status" value="1"/>
</dbReference>
<dbReference type="SUPFAM" id="SSF55874">
    <property type="entry name" value="ATPase domain of HSP90 chaperone/DNA topoisomerase II/histidine kinase"/>
    <property type="match status" value="1"/>
</dbReference>
<dbReference type="Pfam" id="PF02518">
    <property type="entry name" value="HATPase_c"/>
    <property type="match status" value="1"/>
</dbReference>
<dbReference type="SMART" id="SM00387">
    <property type="entry name" value="HATPase_c"/>
    <property type="match status" value="1"/>
</dbReference>
<dbReference type="PROSITE" id="PS50109">
    <property type="entry name" value="HIS_KIN"/>
    <property type="match status" value="1"/>
</dbReference>
<dbReference type="RefSeq" id="WP_099392083.1">
    <property type="nucleotide sequence ID" value="NZ_PDYF01000013.1"/>
</dbReference>
<dbReference type="SUPFAM" id="SSF47384">
    <property type="entry name" value="Homodimeric domain of signal transducing histidine kinase"/>
    <property type="match status" value="1"/>
</dbReference>
<keyword evidence="12" id="KW-0472">Membrane</keyword>
<reference evidence="15 16" key="2">
    <citation type="submission" date="2017-10" db="EMBL/GenBank/DDBJ databases">
        <authorList>
            <person name="Banno H."/>
            <person name="Chua N.-H."/>
        </authorList>
    </citation>
    <scope>NUCLEOTIDE SEQUENCE [LARGE SCALE GENOMIC DNA]</scope>
    <source>
        <strain evidence="15 16">JK626</strain>
    </source>
</reference>
<evidence type="ECO:0000313" key="15">
    <source>
        <dbReference type="EMBL" id="PHU34733.1"/>
    </source>
</evidence>
<dbReference type="EC" id="2.7.13.3" evidence="3"/>
<evidence type="ECO:0000259" key="14">
    <source>
        <dbReference type="PROSITE" id="PS50110"/>
    </source>
</evidence>
<comment type="similarity">
    <text evidence="2">In the N-terminal section; belongs to the phytochrome family.</text>
</comment>